<feature type="compositionally biased region" description="Low complexity" evidence="5">
    <location>
        <begin position="168"/>
        <end position="188"/>
    </location>
</feature>
<dbReference type="EC" id="2.7.7.102" evidence="3"/>
<dbReference type="PANTHER" id="PTHR31399">
    <property type="entry name" value="DNA-DIRECTED PRIMASE / POLYMERASE PROTEIN"/>
    <property type="match status" value="1"/>
</dbReference>
<evidence type="ECO:0000313" key="6">
    <source>
        <dbReference type="EMBL" id="KAI7840244.1"/>
    </source>
</evidence>
<feature type="compositionally biased region" description="Low complexity" evidence="5">
    <location>
        <begin position="324"/>
        <end position="340"/>
    </location>
</feature>
<comment type="catalytic activity">
    <reaction evidence="2">
        <text>ssDNA + n NTP = ssDNA/pppN(pN)n-1 hybrid + (n-1) diphosphate.</text>
        <dbReference type="EC" id="2.7.7.102"/>
    </reaction>
</comment>
<reference evidence="6" key="1">
    <citation type="submission" date="2020-11" db="EMBL/GenBank/DDBJ databases">
        <title>Chlorella ohadii genome sequencing and assembly.</title>
        <authorList>
            <person name="Murik O."/>
            <person name="Treves H."/>
            <person name="Kedem I."/>
            <person name="Shotland Y."/>
            <person name="Kaplan A."/>
        </authorList>
    </citation>
    <scope>NUCLEOTIDE SEQUENCE</scope>
    <source>
        <strain evidence="6">1</strain>
    </source>
</reference>
<dbReference type="GO" id="GO:0003887">
    <property type="term" value="F:DNA-directed DNA polymerase activity"/>
    <property type="evidence" value="ECO:0007669"/>
    <property type="project" value="UniProtKB-EC"/>
</dbReference>
<feature type="compositionally biased region" description="Low complexity" evidence="5">
    <location>
        <begin position="349"/>
        <end position="366"/>
    </location>
</feature>
<feature type="compositionally biased region" description="Gly residues" evidence="5">
    <location>
        <begin position="884"/>
        <end position="898"/>
    </location>
</feature>
<evidence type="ECO:0000256" key="4">
    <source>
        <dbReference type="ARBA" id="ARBA00047303"/>
    </source>
</evidence>
<dbReference type="Pfam" id="PF03121">
    <property type="entry name" value="Herpes_UL52"/>
    <property type="match status" value="1"/>
</dbReference>
<proteinExistence type="predicted"/>
<gene>
    <name evidence="6" type="ORF">COHA_006026</name>
</gene>
<feature type="compositionally biased region" description="Low complexity" evidence="5">
    <location>
        <begin position="414"/>
        <end position="423"/>
    </location>
</feature>
<dbReference type="EMBL" id="JADXDR010000083">
    <property type="protein sequence ID" value="KAI7840244.1"/>
    <property type="molecule type" value="Genomic_DNA"/>
</dbReference>
<feature type="compositionally biased region" description="Low complexity" evidence="5">
    <location>
        <begin position="118"/>
        <end position="131"/>
    </location>
</feature>
<evidence type="ECO:0000256" key="3">
    <source>
        <dbReference type="ARBA" id="ARBA00044768"/>
    </source>
</evidence>
<dbReference type="PANTHER" id="PTHR31399:SF0">
    <property type="entry name" value="DNA-DIRECTED PRIMASE_POLYMERASE PROTEIN"/>
    <property type="match status" value="1"/>
</dbReference>
<dbReference type="GO" id="GO:0005634">
    <property type="term" value="C:nucleus"/>
    <property type="evidence" value="ECO:0007669"/>
    <property type="project" value="TreeGrafter"/>
</dbReference>
<dbReference type="GO" id="GO:0009411">
    <property type="term" value="P:response to UV"/>
    <property type="evidence" value="ECO:0007669"/>
    <property type="project" value="TreeGrafter"/>
</dbReference>
<feature type="region of interest" description="Disordered" evidence="5">
    <location>
        <begin position="1"/>
        <end position="272"/>
    </location>
</feature>
<organism evidence="6 7">
    <name type="scientific">Chlorella ohadii</name>
    <dbReference type="NCBI Taxonomy" id="2649997"/>
    <lineage>
        <taxon>Eukaryota</taxon>
        <taxon>Viridiplantae</taxon>
        <taxon>Chlorophyta</taxon>
        <taxon>core chlorophytes</taxon>
        <taxon>Trebouxiophyceae</taxon>
        <taxon>Chlorellales</taxon>
        <taxon>Chlorellaceae</taxon>
        <taxon>Chlorella clade</taxon>
        <taxon>Chlorella</taxon>
    </lineage>
</organism>
<name>A0AAD5H149_9CHLO</name>
<comment type="catalytic activity">
    <reaction evidence="4">
        <text>DNA(n) + a 2'-deoxyribonucleoside 5'-triphosphate = DNA(n+1) + diphosphate</text>
        <dbReference type="Rhea" id="RHEA:22508"/>
        <dbReference type="Rhea" id="RHEA-COMP:17339"/>
        <dbReference type="Rhea" id="RHEA-COMP:17340"/>
        <dbReference type="ChEBI" id="CHEBI:33019"/>
        <dbReference type="ChEBI" id="CHEBI:61560"/>
        <dbReference type="ChEBI" id="CHEBI:173112"/>
        <dbReference type="EC" id="2.7.7.7"/>
    </reaction>
    <physiologicalReaction direction="left-to-right" evidence="4">
        <dbReference type="Rhea" id="RHEA:22509"/>
    </physiologicalReaction>
</comment>
<dbReference type="Proteomes" id="UP001205105">
    <property type="component" value="Unassembled WGS sequence"/>
</dbReference>
<dbReference type="AlphaFoldDB" id="A0AAD5H149"/>
<sequence length="916" mass="97371">MAEAGADEWSSQEVEAPRPVTQRQQPQVQQHPSPRGAGSLAVAGASQQGGSQQGGSQQGGSQPCGVPPLVCSLTSQEASEVADPWSQPEDEAEEQRRRQQQAEEDRQHWTLEAAALAEQQQQQKQQQQQHGQQEEEEQVLHSRAGQPPASATNSWQQQYPQQGVGMNQWAAVQAVAAPQRQRQQQEWPGGKPGWQMPPWAQRASPPPQQWYVAAQQPPHRAGQPPPLRQPYPQQQPGSISGGGPPLSPDSLQQRRRQEAQEDEQVCSACSIPPQLAEVRETFATQREAFDAADWHNQRWMPLLPTPTVVASQVPAEELLPLSGSAGAAAAQQAAAASSSSGAGGGGNSSRGQPGSGQEADSAAAGAAPPPAGDFLSRFRQGALPPPDSSGYNMAPLEPLLKRQREEAEAEQARRQQQQEAASRAAREYETRLRELREAAAAAQQQQQLAAGGPQQCPGQPAGPARVDDGGAAHQQGVVAAGGAAAAAATTAGAAAGQDQHLEAVRAFCVERRGRSGAYYRTFTAASYPAVWQAFRRTRTEDRHWYEVIREGRPAHLYFDLEYPAPLNSQLDGDTLVDCLLGHVEAQLRRHFGLGLDRRCVYELDSSTPAKFSRHLTVRLPGYAFANNHAMGKFVGQVLAASGSELQVVRGEAGGQPQLGPLVDMAVYSKNRHWRMSFCCKGGKAAVLRPTPRFATAPGCATSNAHVFLDTLVCNVSPSTRLLQMPDPLPMGAGGGNGRGPVAAAAVLPSGGLRVAWKQDAADATLAPDQLEELKRLAEAALPFIERAATHRAGGAAARARTLAFCGSGATVAYSMIGPGSHYCENMGRPHASNHVFFVADFQRGAYAQKCHDPECARFRSGWMPLPRELCMPEPPSPAGAAPAGSGGGAPWGACGSGGSVAWSGPPPSPQTSSRRP</sequence>
<feature type="compositionally biased region" description="Low complexity" evidence="5">
    <location>
        <begin position="17"/>
        <end position="50"/>
    </location>
</feature>
<keyword evidence="7" id="KW-1185">Reference proteome</keyword>
<evidence type="ECO:0000313" key="7">
    <source>
        <dbReference type="Proteomes" id="UP001205105"/>
    </source>
</evidence>
<comment type="caution">
    <text evidence="6">The sequence shown here is derived from an EMBL/GenBank/DDBJ whole genome shotgun (WGS) entry which is preliminary data.</text>
</comment>
<accession>A0AAD5H149</accession>
<dbReference type="GO" id="GO:0005759">
    <property type="term" value="C:mitochondrial matrix"/>
    <property type="evidence" value="ECO:0007669"/>
    <property type="project" value="TreeGrafter"/>
</dbReference>
<feature type="region of interest" description="Disordered" evidence="5">
    <location>
        <begin position="324"/>
        <end position="469"/>
    </location>
</feature>
<feature type="compositionally biased region" description="Basic and acidic residues" evidence="5">
    <location>
        <begin position="94"/>
        <end position="109"/>
    </location>
</feature>
<feature type="compositionally biased region" description="Polar residues" evidence="5">
    <location>
        <begin position="149"/>
        <end position="165"/>
    </location>
</feature>
<feature type="region of interest" description="Disordered" evidence="5">
    <location>
        <begin position="874"/>
        <end position="916"/>
    </location>
</feature>
<dbReference type="GO" id="GO:0006264">
    <property type="term" value="P:mitochondrial DNA replication"/>
    <property type="evidence" value="ECO:0007669"/>
    <property type="project" value="TreeGrafter"/>
</dbReference>
<dbReference type="InterPro" id="IPR044917">
    <property type="entry name" value="PRIMPOL"/>
</dbReference>
<feature type="compositionally biased region" description="Basic and acidic residues" evidence="5">
    <location>
        <begin position="399"/>
        <end position="413"/>
    </location>
</feature>
<protein>
    <recommendedName>
        <fullName evidence="1">DNA-directed primase/polymerase protein</fullName>
        <ecNumber evidence="3">2.7.7.102</ecNumber>
    </recommendedName>
</protein>
<dbReference type="GO" id="GO:0031297">
    <property type="term" value="P:replication fork processing"/>
    <property type="evidence" value="ECO:0007669"/>
    <property type="project" value="TreeGrafter"/>
</dbReference>
<feature type="compositionally biased region" description="Low complexity" evidence="5">
    <location>
        <begin position="438"/>
        <end position="464"/>
    </location>
</feature>
<feature type="compositionally biased region" description="Basic and acidic residues" evidence="5">
    <location>
        <begin position="424"/>
        <end position="437"/>
    </location>
</feature>
<dbReference type="GO" id="GO:0003682">
    <property type="term" value="F:chromatin binding"/>
    <property type="evidence" value="ECO:0007669"/>
    <property type="project" value="TreeGrafter"/>
</dbReference>
<evidence type="ECO:0000256" key="2">
    <source>
        <dbReference type="ARBA" id="ARBA00044677"/>
    </source>
</evidence>
<evidence type="ECO:0000256" key="1">
    <source>
        <dbReference type="ARBA" id="ARBA00026139"/>
    </source>
</evidence>
<evidence type="ECO:0000256" key="5">
    <source>
        <dbReference type="SAM" id="MobiDB-lite"/>
    </source>
</evidence>
<dbReference type="GO" id="GO:0042276">
    <property type="term" value="P:error-prone translesion synthesis"/>
    <property type="evidence" value="ECO:0007669"/>
    <property type="project" value="InterPro"/>
</dbReference>